<name>A0A3S2WRE5_9PROT</name>
<dbReference type="GO" id="GO:0042910">
    <property type="term" value="F:xenobiotic transmembrane transporter activity"/>
    <property type="evidence" value="ECO:0007669"/>
    <property type="project" value="InterPro"/>
</dbReference>
<comment type="similarity">
    <text evidence="2 8">Belongs to the major facilitator superfamily. Bcr/CmlA family.</text>
</comment>
<dbReference type="AlphaFoldDB" id="A0A3S2WRE5"/>
<comment type="subcellular location">
    <subcellularLocation>
        <location evidence="8">Cell inner membrane</location>
        <topology evidence="8">Multi-pass membrane protein</topology>
    </subcellularLocation>
    <subcellularLocation>
        <location evidence="1">Cell membrane</location>
        <topology evidence="1">Multi-pass membrane protein</topology>
    </subcellularLocation>
</comment>
<dbReference type="RefSeq" id="WP_127765576.1">
    <property type="nucleotide sequence ID" value="NZ_SADE01000002.1"/>
</dbReference>
<evidence type="ECO:0000313" key="10">
    <source>
        <dbReference type="EMBL" id="RVU36100.1"/>
    </source>
</evidence>
<feature type="transmembrane region" description="Helical" evidence="8">
    <location>
        <begin position="255"/>
        <end position="273"/>
    </location>
</feature>
<reference evidence="11" key="1">
    <citation type="submission" date="2019-01" db="EMBL/GenBank/DDBJ databases">
        <title>Gri0909 isolated from a small marine red alga.</title>
        <authorList>
            <person name="Kim J."/>
            <person name="Jeong S.E."/>
            <person name="Jeon C.O."/>
        </authorList>
    </citation>
    <scope>NUCLEOTIDE SEQUENCE [LARGE SCALE GENOMIC DNA]</scope>
    <source>
        <strain evidence="11">Gri0909</strain>
    </source>
</reference>
<feature type="transmembrane region" description="Helical" evidence="8">
    <location>
        <begin position="348"/>
        <end position="370"/>
    </location>
</feature>
<organism evidence="10 11">
    <name type="scientific">Hwanghaeella grinnelliae</name>
    <dbReference type="NCBI Taxonomy" id="2500179"/>
    <lineage>
        <taxon>Bacteria</taxon>
        <taxon>Pseudomonadati</taxon>
        <taxon>Pseudomonadota</taxon>
        <taxon>Alphaproteobacteria</taxon>
        <taxon>Rhodospirillales</taxon>
        <taxon>Rhodospirillaceae</taxon>
        <taxon>Hwanghaeella</taxon>
    </lineage>
</organism>
<dbReference type="Gene3D" id="1.20.1720.10">
    <property type="entry name" value="Multidrug resistance protein D"/>
    <property type="match status" value="1"/>
</dbReference>
<feature type="transmembrane region" description="Helical" evidence="8">
    <location>
        <begin position="210"/>
        <end position="235"/>
    </location>
</feature>
<dbReference type="InterPro" id="IPR036259">
    <property type="entry name" value="MFS_trans_sf"/>
</dbReference>
<feature type="transmembrane region" description="Helical" evidence="8">
    <location>
        <begin position="167"/>
        <end position="189"/>
    </location>
</feature>
<keyword evidence="4" id="KW-1003">Cell membrane</keyword>
<dbReference type="PANTHER" id="PTHR23502">
    <property type="entry name" value="MAJOR FACILITATOR SUPERFAMILY"/>
    <property type="match status" value="1"/>
</dbReference>
<dbReference type="OrthoDB" id="9800416at2"/>
<dbReference type="Pfam" id="PF07690">
    <property type="entry name" value="MFS_1"/>
    <property type="match status" value="1"/>
</dbReference>
<feature type="transmembrane region" description="Helical" evidence="8">
    <location>
        <begin position="81"/>
        <end position="102"/>
    </location>
</feature>
<dbReference type="GO" id="GO:0005886">
    <property type="term" value="C:plasma membrane"/>
    <property type="evidence" value="ECO:0007669"/>
    <property type="project" value="UniProtKB-SubCell"/>
</dbReference>
<feature type="transmembrane region" description="Helical" evidence="8">
    <location>
        <begin position="12"/>
        <end position="34"/>
    </location>
</feature>
<protein>
    <recommendedName>
        <fullName evidence="8">Bcr/CflA family efflux transporter</fullName>
    </recommendedName>
</protein>
<feature type="transmembrane region" description="Helical" evidence="8">
    <location>
        <begin position="317"/>
        <end position="336"/>
    </location>
</feature>
<evidence type="ECO:0000256" key="3">
    <source>
        <dbReference type="ARBA" id="ARBA00022448"/>
    </source>
</evidence>
<evidence type="ECO:0000256" key="8">
    <source>
        <dbReference type="RuleBase" id="RU365088"/>
    </source>
</evidence>
<evidence type="ECO:0000256" key="1">
    <source>
        <dbReference type="ARBA" id="ARBA00004651"/>
    </source>
</evidence>
<keyword evidence="3 8" id="KW-0813">Transport</keyword>
<keyword evidence="6 8" id="KW-1133">Transmembrane helix</keyword>
<keyword evidence="7 8" id="KW-0472">Membrane</keyword>
<evidence type="ECO:0000313" key="11">
    <source>
        <dbReference type="Proteomes" id="UP000287447"/>
    </source>
</evidence>
<evidence type="ECO:0000256" key="4">
    <source>
        <dbReference type="ARBA" id="ARBA00022475"/>
    </source>
</evidence>
<dbReference type="EMBL" id="SADE01000002">
    <property type="protein sequence ID" value="RVU36100.1"/>
    <property type="molecule type" value="Genomic_DNA"/>
</dbReference>
<feature type="domain" description="Major facilitator superfamily (MFS) profile" evidence="9">
    <location>
        <begin position="15"/>
        <end position="401"/>
    </location>
</feature>
<feature type="transmembrane region" description="Helical" evidence="8">
    <location>
        <begin position="285"/>
        <end position="305"/>
    </location>
</feature>
<comment type="caution">
    <text evidence="8">Lacks conserved residue(s) required for the propagation of feature annotation.</text>
</comment>
<dbReference type="InterPro" id="IPR020846">
    <property type="entry name" value="MFS_dom"/>
</dbReference>
<accession>A0A3S2WRE5</accession>
<evidence type="ECO:0000256" key="6">
    <source>
        <dbReference type="ARBA" id="ARBA00022989"/>
    </source>
</evidence>
<dbReference type="InterPro" id="IPR004812">
    <property type="entry name" value="Efflux_drug-R_Bcr/CmlA"/>
</dbReference>
<dbReference type="Proteomes" id="UP000287447">
    <property type="component" value="Unassembled WGS sequence"/>
</dbReference>
<dbReference type="GO" id="GO:1990961">
    <property type="term" value="P:xenobiotic detoxification by transmembrane export across the plasma membrane"/>
    <property type="evidence" value="ECO:0007669"/>
    <property type="project" value="InterPro"/>
</dbReference>
<keyword evidence="11" id="KW-1185">Reference proteome</keyword>
<keyword evidence="5 8" id="KW-0812">Transmembrane</keyword>
<dbReference type="PANTHER" id="PTHR23502:SF132">
    <property type="entry name" value="POLYAMINE TRANSPORTER 2-RELATED"/>
    <property type="match status" value="1"/>
</dbReference>
<dbReference type="NCBIfam" id="TIGR00710">
    <property type="entry name" value="efflux_Bcr_CflA"/>
    <property type="match status" value="1"/>
</dbReference>
<dbReference type="PROSITE" id="PS50850">
    <property type="entry name" value="MFS"/>
    <property type="match status" value="1"/>
</dbReference>
<evidence type="ECO:0000256" key="5">
    <source>
        <dbReference type="ARBA" id="ARBA00022692"/>
    </source>
</evidence>
<dbReference type="InterPro" id="IPR011701">
    <property type="entry name" value="MFS"/>
</dbReference>
<dbReference type="SUPFAM" id="SSF103473">
    <property type="entry name" value="MFS general substrate transporter"/>
    <property type="match status" value="1"/>
</dbReference>
<dbReference type="PRINTS" id="PR01036">
    <property type="entry name" value="TCRTETB"/>
</dbReference>
<dbReference type="CDD" id="cd17320">
    <property type="entry name" value="MFS_MdfA_MDR_like"/>
    <property type="match status" value="1"/>
</dbReference>
<evidence type="ECO:0000256" key="2">
    <source>
        <dbReference type="ARBA" id="ARBA00006236"/>
    </source>
</evidence>
<comment type="caution">
    <text evidence="10">The sequence shown here is derived from an EMBL/GenBank/DDBJ whole genome shotgun (WGS) entry which is preliminary data.</text>
</comment>
<gene>
    <name evidence="10" type="ORF">EOI86_12775</name>
</gene>
<evidence type="ECO:0000259" key="9">
    <source>
        <dbReference type="PROSITE" id="PS50850"/>
    </source>
</evidence>
<proteinExistence type="inferred from homology"/>
<evidence type="ECO:0000256" key="7">
    <source>
        <dbReference type="ARBA" id="ARBA00023136"/>
    </source>
</evidence>
<feature type="transmembrane region" description="Helical" evidence="8">
    <location>
        <begin position="139"/>
        <end position="161"/>
    </location>
</feature>
<feature type="transmembrane region" description="Helical" evidence="8">
    <location>
        <begin position="376"/>
        <end position="398"/>
    </location>
</feature>
<sequence>MVAKQSSLHLTGKWLIALLTTLVAIGPMTISFYVPSMPAIAESLQAPIGAVQATMTTYLIGFALAQLIYGPLSDRFGRRPVLTVGLLIYLAASVLCAFATSVEQLQGMRMLQGFGACCGPILGRAIVRDLFDGVAMARAFAIIGAAVAVGPAVAPMMGGLVQEAFGWPANFLAVAILGSAVLLLVLVFLGESNTNLNLDAARPRAVLRNYFSLVTNRTFMGYVLVNALIFSGVFAYHVSSAFLFIAELGLRPSQFALIALVTVPAYVSGNFLSNRLRMRGMKGRQLIGIGVTCTLAGAALLGILADDLSLIRVLGPMMLYFFGFGMVLPQGIAGALQPFPRIAGSASASMGCIQMFSGAVSSVIAAGLYHGDGAHALGWVLLTVTVAAGLIFFTMVPVEADPKEQHH</sequence>
<keyword evidence="8" id="KW-0997">Cell inner membrane</keyword>
<feature type="transmembrane region" description="Helical" evidence="8">
    <location>
        <begin position="46"/>
        <end position="69"/>
    </location>
</feature>